<evidence type="ECO:0000313" key="1">
    <source>
        <dbReference type="EMBL" id="GAF89017.1"/>
    </source>
</evidence>
<reference evidence="1" key="1">
    <citation type="journal article" date="2014" name="Front. Microbiol.">
        <title>High frequency of phylogenetically diverse reductive dehalogenase-homologous genes in deep subseafloor sedimentary metagenomes.</title>
        <authorList>
            <person name="Kawai M."/>
            <person name="Futagami T."/>
            <person name="Toyoda A."/>
            <person name="Takaki Y."/>
            <person name="Nishi S."/>
            <person name="Hori S."/>
            <person name="Arai W."/>
            <person name="Tsubouchi T."/>
            <person name="Morono Y."/>
            <person name="Uchiyama I."/>
            <person name="Ito T."/>
            <person name="Fujiyama A."/>
            <person name="Inagaki F."/>
            <person name="Takami H."/>
        </authorList>
    </citation>
    <scope>NUCLEOTIDE SEQUENCE</scope>
    <source>
        <strain evidence="1">Expedition CK06-06</strain>
    </source>
</reference>
<gene>
    <name evidence="1" type="ORF">S01H1_31252</name>
</gene>
<protein>
    <submittedName>
        <fullName evidence="1">Uncharacterized protein</fullName>
    </submittedName>
</protein>
<comment type="caution">
    <text evidence="1">The sequence shown here is derived from an EMBL/GenBank/DDBJ whole genome shotgun (WGS) entry which is preliminary data.</text>
</comment>
<proteinExistence type="predicted"/>
<accession>X0TLL1</accession>
<name>X0TLL1_9ZZZZ</name>
<sequence length="135" mass="15780">MVLVFIAGWPPVEAEPVEAEPNDVEPARVEPNDVEPNDLKIKPTVSFHDKCADILKTFVDDKGMVDYKTLRRKRLNLKSLLQEFDELDPNEYRTWSNEDKIAFWLNAYNIQMLKIITDNYPIRSSRILRLYPGWG</sequence>
<dbReference type="AlphaFoldDB" id="X0TLL1"/>
<dbReference type="EMBL" id="BARS01019272">
    <property type="protein sequence ID" value="GAF89017.1"/>
    <property type="molecule type" value="Genomic_DNA"/>
</dbReference>
<feature type="non-terminal residue" evidence="1">
    <location>
        <position position="135"/>
    </location>
</feature>
<organism evidence="1">
    <name type="scientific">marine sediment metagenome</name>
    <dbReference type="NCBI Taxonomy" id="412755"/>
    <lineage>
        <taxon>unclassified sequences</taxon>
        <taxon>metagenomes</taxon>
        <taxon>ecological metagenomes</taxon>
    </lineage>
</organism>